<feature type="repeat" description="Cell wall-binding" evidence="2">
    <location>
        <begin position="109"/>
        <end position="128"/>
    </location>
</feature>
<dbReference type="Pfam" id="PF01473">
    <property type="entry name" value="Choline_bind_1"/>
    <property type="match status" value="3"/>
</dbReference>
<feature type="repeat" description="Cell wall-binding" evidence="2">
    <location>
        <begin position="89"/>
        <end position="108"/>
    </location>
</feature>
<dbReference type="InterPro" id="IPR018337">
    <property type="entry name" value="Cell_wall/Cho-bd_repeat"/>
</dbReference>
<keyword evidence="4" id="KW-1185">Reference proteome</keyword>
<dbReference type="EMBL" id="QTKX01000002">
    <property type="protein sequence ID" value="MBS8265728.1"/>
    <property type="molecule type" value="Genomic_DNA"/>
</dbReference>
<feature type="repeat" description="Cell wall-binding" evidence="2">
    <location>
        <begin position="209"/>
        <end position="228"/>
    </location>
</feature>
<organism evidence="3 4">
    <name type="scientific">Mesobacillus boroniphilus</name>
    <dbReference type="NCBI Taxonomy" id="308892"/>
    <lineage>
        <taxon>Bacteria</taxon>
        <taxon>Bacillati</taxon>
        <taxon>Bacillota</taxon>
        <taxon>Bacilli</taxon>
        <taxon>Bacillales</taxon>
        <taxon>Bacillaceae</taxon>
        <taxon>Mesobacillus</taxon>
    </lineage>
</organism>
<reference evidence="3 4" key="1">
    <citation type="journal article" date="2021" name="Microorganisms">
        <title>Bacterial Dimethylsulfoniopropionate Biosynthesis in the East China Sea.</title>
        <authorList>
            <person name="Liu J."/>
            <person name="Zhang Y."/>
            <person name="Liu J."/>
            <person name="Zhong H."/>
            <person name="Williams B.T."/>
            <person name="Zheng Y."/>
            <person name="Curson A.R.J."/>
            <person name="Sun C."/>
            <person name="Sun H."/>
            <person name="Song D."/>
            <person name="Wagner Mackenzie B."/>
            <person name="Bermejo Martinez A."/>
            <person name="Todd J.D."/>
            <person name="Zhang X.H."/>
        </authorList>
    </citation>
    <scope>NUCLEOTIDE SEQUENCE [LARGE SCALE GENOMIC DNA]</scope>
    <source>
        <strain evidence="3 4">ESS08</strain>
    </source>
</reference>
<evidence type="ECO:0000256" key="2">
    <source>
        <dbReference type="PROSITE-ProRule" id="PRU00591"/>
    </source>
</evidence>
<evidence type="ECO:0000313" key="4">
    <source>
        <dbReference type="Proteomes" id="UP000761411"/>
    </source>
</evidence>
<feature type="repeat" description="Cell wall-binding" evidence="2">
    <location>
        <begin position="69"/>
        <end position="88"/>
    </location>
</feature>
<accession>A0A944CQ15</accession>
<dbReference type="AlphaFoldDB" id="A0A944CQ15"/>
<evidence type="ECO:0000313" key="3">
    <source>
        <dbReference type="EMBL" id="MBS8265728.1"/>
    </source>
</evidence>
<name>A0A944CQ15_9BACI</name>
<dbReference type="Pfam" id="PF19127">
    <property type="entry name" value="Choline_bind_3"/>
    <property type="match status" value="2"/>
</dbReference>
<comment type="caution">
    <text evidence="3">The sequence shown here is derived from an EMBL/GenBank/DDBJ whole genome shotgun (WGS) entry which is preliminary data.</text>
</comment>
<feature type="repeat" description="Cell wall-binding" evidence="2">
    <location>
        <begin position="129"/>
        <end position="148"/>
    </location>
</feature>
<protein>
    <submittedName>
        <fullName evidence="3">Cell wall-binding protein</fullName>
    </submittedName>
</protein>
<sequence>MMERLSGWLLAGILMIAVGSFVPEAAAASDGWVEKGGQHYYYVDNEPVKGWYLTGGAWYYFDLESGARLTGWLEENGTWFYLKSNGAMHTGWLSYGGKWYFLQKNGAMKTGWLYVSSKWYYLMDDGSMKTGWLRENNSWYFLKSDGAMQAGWLDQAGKRYFLENNGAMKTGWLLYLNKWYYFNGTGAMQKGWLKESGEWYYLDSNGVMKTGWLLYNNQWYYLNRSGKMETGWVWFGQEWNYFTKNGIWVKNTVVDEMETIWEHDQLILVTAANYDSNKAKIRTFEKVDGKWYERLNVSGYLGKYGFADVMREGGKESPRGKYSIGTAFGRFVNPGTKLPYRKITSDDVWVDDSASPLYNTWQKASANNGQWNSAEKMDIPLYNYGFVINYNTEKRVPGAGSAIFFHVGDNYTLGCTATPQNYVLSILRWLDPAKNPVIIQAPEGELGEY</sequence>
<dbReference type="Gene3D" id="2.10.270.10">
    <property type="entry name" value="Cholin Binding"/>
    <property type="match status" value="3"/>
</dbReference>
<evidence type="ECO:0000256" key="1">
    <source>
        <dbReference type="ARBA" id="ARBA00022737"/>
    </source>
</evidence>
<keyword evidence="1" id="KW-0677">Repeat</keyword>
<proteinExistence type="predicted"/>
<dbReference type="PANTHER" id="PTHR38589">
    <property type="entry name" value="BLR0621 PROTEIN"/>
    <property type="match status" value="1"/>
</dbReference>
<dbReference type="PANTHER" id="PTHR38589:SF1">
    <property type="entry name" value="BLR0621 PROTEIN"/>
    <property type="match status" value="1"/>
</dbReference>
<feature type="repeat" description="Cell wall-binding" evidence="2">
    <location>
        <begin position="189"/>
        <end position="208"/>
    </location>
</feature>
<gene>
    <name evidence="3" type="ORF">DYI25_14975</name>
</gene>
<dbReference type="SUPFAM" id="SSF69360">
    <property type="entry name" value="Cell wall binding repeat"/>
    <property type="match status" value="2"/>
</dbReference>
<dbReference type="Proteomes" id="UP000761411">
    <property type="component" value="Unassembled WGS sequence"/>
</dbReference>
<feature type="repeat" description="Cell wall-binding" evidence="2">
    <location>
        <begin position="169"/>
        <end position="188"/>
    </location>
</feature>
<dbReference type="PROSITE" id="PS51170">
    <property type="entry name" value="CW"/>
    <property type="match status" value="7"/>
</dbReference>